<evidence type="ECO:0000313" key="2">
    <source>
        <dbReference type="Proteomes" id="UP000318384"/>
    </source>
</evidence>
<organism evidence="1 2">
    <name type="scientific">Gimesia aquarii</name>
    <dbReference type="NCBI Taxonomy" id="2527964"/>
    <lineage>
        <taxon>Bacteria</taxon>
        <taxon>Pseudomonadati</taxon>
        <taxon>Planctomycetota</taxon>
        <taxon>Planctomycetia</taxon>
        <taxon>Planctomycetales</taxon>
        <taxon>Planctomycetaceae</taxon>
        <taxon>Gimesia</taxon>
    </lineage>
</organism>
<keyword evidence="2" id="KW-1185">Reference proteome</keyword>
<proteinExistence type="predicted"/>
<name>A0A517X0M8_9PLAN</name>
<protein>
    <submittedName>
        <fullName evidence="1">Uncharacterized protein</fullName>
    </submittedName>
</protein>
<reference evidence="1 2" key="1">
    <citation type="submission" date="2019-03" db="EMBL/GenBank/DDBJ databases">
        <title>Deep-cultivation of Planctomycetes and their phenomic and genomic characterization uncovers novel biology.</title>
        <authorList>
            <person name="Wiegand S."/>
            <person name="Jogler M."/>
            <person name="Boedeker C."/>
            <person name="Pinto D."/>
            <person name="Vollmers J."/>
            <person name="Rivas-Marin E."/>
            <person name="Kohn T."/>
            <person name="Peeters S.H."/>
            <person name="Heuer A."/>
            <person name="Rast P."/>
            <person name="Oberbeckmann S."/>
            <person name="Bunk B."/>
            <person name="Jeske O."/>
            <person name="Meyerdierks A."/>
            <person name="Storesund J.E."/>
            <person name="Kallscheuer N."/>
            <person name="Luecker S."/>
            <person name="Lage O.M."/>
            <person name="Pohl T."/>
            <person name="Merkel B.J."/>
            <person name="Hornburger P."/>
            <person name="Mueller R.-W."/>
            <person name="Bruemmer F."/>
            <person name="Labrenz M."/>
            <person name="Spormann A.M."/>
            <person name="Op den Camp H."/>
            <person name="Overmann J."/>
            <person name="Amann R."/>
            <person name="Jetten M.S.M."/>
            <person name="Mascher T."/>
            <person name="Medema M.H."/>
            <person name="Devos D.P."/>
            <person name="Kaster A.-K."/>
            <person name="Ovreas L."/>
            <person name="Rohde M."/>
            <person name="Galperin M.Y."/>
            <person name="Jogler C."/>
        </authorList>
    </citation>
    <scope>NUCLEOTIDE SEQUENCE [LARGE SCALE GENOMIC DNA]</scope>
    <source>
        <strain evidence="1 2">V202</strain>
    </source>
</reference>
<dbReference type="EMBL" id="CP037422">
    <property type="protein sequence ID" value="QDU11065.1"/>
    <property type="molecule type" value="Genomic_DNA"/>
</dbReference>
<gene>
    <name evidence="1" type="ORF">V202x_44810</name>
</gene>
<dbReference type="Proteomes" id="UP000318384">
    <property type="component" value="Chromosome"/>
</dbReference>
<accession>A0A517X0M8</accession>
<dbReference type="AlphaFoldDB" id="A0A517X0M8"/>
<sequence length="215" mass="23621">MILYPNRFISLSVIVCLISTSVPLLAEEPIKKSKASPVEARLIVNQSKYILPPKRRGKAFRKRIKAETDSDKLPAAPQVDLVLELKNISKKNVMIWPKGAISYPDLSVKGPGVMQPDNLKSISGASSGSSIQPTIAPGKSYRLSIDSLNPNGGTPWFYWSESGEYTITATYTVYTGLPAFPFPNDKKQKSKPQKYEVKTPPVKVKVVLEENEGGS</sequence>
<evidence type="ECO:0000313" key="1">
    <source>
        <dbReference type="EMBL" id="QDU11065.1"/>
    </source>
</evidence>